<feature type="transmembrane region" description="Helical" evidence="1">
    <location>
        <begin position="83"/>
        <end position="102"/>
    </location>
</feature>
<sequence>MWVILGHTYIFGISVWRNMATLLSLFKRFTFQVISNALFSVDTFFMLSGLLVTYGIMKAMKKQNNKHNWVYFYAHRFWRKPKLGGLILLVLLLAHFISSGVISTVNGFGPNMFGTSGTPGDAMSQELSSLYTALARTVWALSVGWVIYACSTGYGGFVNTILSWKAFIPLSRLTYCAYLVHPIILQSFYLKISIYL</sequence>
<feature type="transmembrane region" description="Helical" evidence="1">
    <location>
        <begin position="173"/>
        <end position="192"/>
    </location>
</feature>
<evidence type="ECO:0008006" key="4">
    <source>
        <dbReference type="Google" id="ProtNLM"/>
    </source>
</evidence>
<comment type="caution">
    <text evidence="2">The sequence shown here is derived from an EMBL/GenBank/DDBJ whole genome shotgun (WGS) entry which is preliminary data.</text>
</comment>
<dbReference type="InterPro" id="IPR052728">
    <property type="entry name" value="O2_lipid_transport_reg"/>
</dbReference>
<keyword evidence="1" id="KW-0472">Membrane</keyword>
<dbReference type="OrthoDB" id="207378at2759"/>
<feature type="transmembrane region" description="Helical" evidence="1">
    <location>
        <begin position="138"/>
        <end position="161"/>
    </location>
</feature>
<dbReference type="PANTHER" id="PTHR11161:SF72">
    <property type="entry name" value="FI21449P1"/>
    <property type="match status" value="1"/>
</dbReference>
<protein>
    <recommendedName>
        <fullName evidence="4">Acyltransferase 3 domain-containing protein</fullName>
    </recommendedName>
</protein>
<proteinExistence type="predicted"/>
<accession>A0A812BMG6</accession>
<keyword evidence="1" id="KW-1133">Transmembrane helix</keyword>
<keyword evidence="1" id="KW-0812">Transmembrane</keyword>
<evidence type="ECO:0000313" key="2">
    <source>
        <dbReference type="EMBL" id="CAE1236827.1"/>
    </source>
</evidence>
<name>A0A812BMG6_ACAPH</name>
<keyword evidence="3" id="KW-1185">Reference proteome</keyword>
<reference evidence="2" key="1">
    <citation type="submission" date="2021-01" db="EMBL/GenBank/DDBJ databases">
        <authorList>
            <person name="Li R."/>
            <person name="Bekaert M."/>
        </authorList>
    </citation>
    <scope>NUCLEOTIDE SEQUENCE</scope>
    <source>
        <strain evidence="2">Farmed</strain>
    </source>
</reference>
<evidence type="ECO:0000256" key="1">
    <source>
        <dbReference type="SAM" id="Phobius"/>
    </source>
</evidence>
<organism evidence="2 3">
    <name type="scientific">Acanthosepion pharaonis</name>
    <name type="common">Pharaoh cuttlefish</name>
    <name type="synonym">Sepia pharaonis</name>
    <dbReference type="NCBI Taxonomy" id="158019"/>
    <lineage>
        <taxon>Eukaryota</taxon>
        <taxon>Metazoa</taxon>
        <taxon>Spiralia</taxon>
        <taxon>Lophotrochozoa</taxon>
        <taxon>Mollusca</taxon>
        <taxon>Cephalopoda</taxon>
        <taxon>Coleoidea</taxon>
        <taxon>Decapodiformes</taxon>
        <taxon>Sepiida</taxon>
        <taxon>Sepiina</taxon>
        <taxon>Sepiidae</taxon>
        <taxon>Acanthosepion</taxon>
    </lineage>
</organism>
<evidence type="ECO:0000313" key="3">
    <source>
        <dbReference type="Proteomes" id="UP000597762"/>
    </source>
</evidence>
<dbReference type="AlphaFoldDB" id="A0A812BMG6"/>
<feature type="transmembrane region" description="Helical" evidence="1">
    <location>
        <begin position="33"/>
        <end position="57"/>
    </location>
</feature>
<dbReference type="Proteomes" id="UP000597762">
    <property type="component" value="Unassembled WGS sequence"/>
</dbReference>
<gene>
    <name evidence="2" type="ORF">SPHA_20436</name>
</gene>
<dbReference type="EMBL" id="CAHIKZ030000748">
    <property type="protein sequence ID" value="CAE1236827.1"/>
    <property type="molecule type" value="Genomic_DNA"/>
</dbReference>
<dbReference type="PANTHER" id="PTHR11161">
    <property type="entry name" value="O-ACYLTRANSFERASE"/>
    <property type="match status" value="1"/>
</dbReference>